<keyword evidence="1" id="KW-0805">Transcription regulation</keyword>
<dbReference type="EMBL" id="JBHTLH010000006">
    <property type="protein sequence ID" value="MFD1124256.1"/>
    <property type="molecule type" value="Genomic_DNA"/>
</dbReference>
<evidence type="ECO:0000256" key="2">
    <source>
        <dbReference type="ARBA" id="ARBA00023125"/>
    </source>
</evidence>
<dbReference type="PANTHER" id="PTHR33154:SF25">
    <property type="entry name" value="LMO0101 PROTEIN"/>
    <property type="match status" value="1"/>
</dbReference>
<accession>A0ABW3PGZ3</accession>
<evidence type="ECO:0000313" key="5">
    <source>
        <dbReference type="EMBL" id="MFD1124256.1"/>
    </source>
</evidence>
<dbReference type="InterPro" id="IPR036388">
    <property type="entry name" value="WH-like_DNA-bd_sf"/>
</dbReference>
<feature type="domain" description="HTH arsR-type" evidence="4">
    <location>
        <begin position="3"/>
        <end position="97"/>
    </location>
</feature>
<keyword evidence="3" id="KW-0804">Transcription</keyword>
<evidence type="ECO:0000259" key="4">
    <source>
        <dbReference type="PROSITE" id="PS50987"/>
    </source>
</evidence>
<proteinExistence type="predicted"/>
<organism evidence="5 6">
    <name type="scientific">Lentilactobacillus raoultii</name>
    <dbReference type="NCBI Taxonomy" id="1987503"/>
    <lineage>
        <taxon>Bacteria</taxon>
        <taxon>Bacillati</taxon>
        <taxon>Bacillota</taxon>
        <taxon>Bacilli</taxon>
        <taxon>Lactobacillales</taxon>
        <taxon>Lactobacillaceae</taxon>
        <taxon>Lentilactobacillus</taxon>
    </lineage>
</organism>
<dbReference type="SMART" id="SM00418">
    <property type="entry name" value="HTH_ARSR"/>
    <property type="match status" value="1"/>
</dbReference>
<sequence length="97" mass="11308">MDIEVIEDKKRAEIFKCLSDPNRLKLIRLLYKNKREMSCSELGDNLDLSLSTVSYHFKALRLAGLTNTVKDGRTKYVSLRYDTFEKYLPGFLNTLLE</sequence>
<dbReference type="SUPFAM" id="SSF46785">
    <property type="entry name" value="Winged helix' DNA-binding domain"/>
    <property type="match status" value="1"/>
</dbReference>
<dbReference type="InterPro" id="IPR011991">
    <property type="entry name" value="ArsR-like_HTH"/>
</dbReference>
<keyword evidence="6" id="KW-1185">Reference proteome</keyword>
<dbReference type="Proteomes" id="UP001597156">
    <property type="component" value="Unassembled WGS sequence"/>
</dbReference>
<gene>
    <name evidence="5" type="ORF">ACFQ22_02610</name>
</gene>
<dbReference type="InterPro" id="IPR001845">
    <property type="entry name" value="HTH_ArsR_DNA-bd_dom"/>
</dbReference>
<dbReference type="CDD" id="cd00090">
    <property type="entry name" value="HTH_ARSR"/>
    <property type="match status" value="1"/>
</dbReference>
<keyword evidence="2" id="KW-0238">DNA-binding</keyword>
<dbReference type="RefSeq" id="WP_121978365.1">
    <property type="nucleotide sequence ID" value="NZ_JBHTLH010000006.1"/>
</dbReference>
<dbReference type="PRINTS" id="PR00778">
    <property type="entry name" value="HTHARSR"/>
</dbReference>
<reference evidence="6" key="1">
    <citation type="journal article" date="2019" name="Int. J. Syst. Evol. Microbiol.">
        <title>The Global Catalogue of Microorganisms (GCM) 10K type strain sequencing project: providing services to taxonomists for standard genome sequencing and annotation.</title>
        <authorList>
            <consortium name="The Broad Institute Genomics Platform"/>
            <consortium name="The Broad Institute Genome Sequencing Center for Infectious Disease"/>
            <person name="Wu L."/>
            <person name="Ma J."/>
        </authorList>
    </citation>
    <scope>NUCLEOTIDE SEQUENCE [LARGE SCALE GENOMIC DNA]</scope>
    <source>
        <strain evidence="6">CCUG 71848</strain>
    </source>
</reference>
<dbReference type="NCBIfam" id="NF033788">
    <property type="entry name" value="HTH_metalloreg"/>
    <property type="match status" value="1"/>
</dbReference>
<evidence type="ECO:0000256" key="1">
    <source>
        <dbReference type="ARBA" id="ARBA00023015"/>
    </source>
</evidence>
<dbReference type="InterPro" id="IPR051081">
    <property type="entry name" value="HTH_MetalResp_TranReg"/>
</dbReference>
<dbReference type="Gene3D" id="1.10.10.10">
    <property type="entry name" value="Winged helix-like DNA-binding domain superfamily/Winged helix DNA-binding domain"/>
    <property type="match status" value="1"/>
</dbReference>
<comment type="caution">
    <text evidence="5">The sequence shown here is derived from an EMBL/GenBank/DDBJ whole genome shotgun (WGS) entry which is preliminary data.</text>
</comment>
<evidence type="ECO:0000256" key="3">
    <source>
        <dbReference type="ARBA" id="ARBA00023163"/>
    </source>
</evidence>
<protein>
    <submittedName>
        <fullName evidence="5">ArsR/SmtB family transcription factor</fullName>
    </submittedName>
</protein>
<dbReference type="InterPro" id="IPR036390">
    <property type="entry name" value="WH_DNA-bd_sf"/>
</dbReference>
<name>A0ABW3PGZ3_9LACO</name>
<dbReference type="PROSITE" id="PS50987">
    <property type="entry name" value="HTH_ARSR_2"/>
    <property type="match status" value="1"/>
</dbReference>
<dbReference type="PANTHER" id="PTHR33154">
    <property type="entry name" value="TRANSCRIPTIONAL REGULATOR, ARSR FAMILY"/>
    <property type="match status" value="1"/>
</dbReference>
<dbReference type="Pfam" id="PF12840">
    <property type="entry name" value="HTH_20"/>
    <property type="match status" value="1"/>
</dbReference>
<evidence type="ECO:0000313" key="6">
    <source>
        <dbReference type="Proteomes" id="UP001597156"/>
    </source>
</evidence>